<dbReference type="PANTHER" id="PTHR11360">
    <property type="entry name" value="MONOCARBOXYLATE TRANSPORTER"/>
    <property type="match status" value="1"/>
</dbReference>
<proteinExistence type="predicted"/>
<feature type="transmembrane region" description="Helical" evidence="4">
    <location>
        <begin position="344"/>
        <end position="366"/>
    </location>
</feature>
<evidence type="ECO:0000313" key="5">
    <source>
        <dbReference type="EMBL" id="MDO6454392.1"/>
    </source>
</evidence>
<name>A0AAW7XL64_9GAMM</name>
<evidence type="ECO:0000256" key="3">
    <source>
        <dbReference type="ARBA" id="ARBA00023136"/>
    </source>
</evidence>
<keyword evidence="1 4" id="KW-0812">Transmembrane</keyword>
<accession>A0AAW7XL64</accession>
<dbReference type="InterPro" id="IPR050327">
    <property type="entry name" value="Proton-linked_MCT"/>
</dbReference>
<feature type="transmembrane region" description="Helical" evidence="4">
    <location>
        <begin position="372"/>
        <end position="393"/>
    </location>
</feature>
<feature type="transmembrane region" description="Helical" evidence="4">
    <location>
        <begin position="12"/>
        <end position="30"/>
    </location>
</feature>
<dbReference type="PANTHER" id="PTHR11360:SF284">
    <property type="entry name" value="EG:103B4.3 PROTEIN-RELATED"/>
    <property type="match status" value="1"/>
</dbReference>
<feature type="transmembrane region" description="Helical" evidence="4">
    <location>
        <begin position="168"/>
        <end position="189"/>
    </location>
</feature>
<dbReference type="Gene3D" id="1.20.1250.20">
    <property type="entry name" value="MFS general substrate transporter like domains"/>
    <property type="match status" value="1"/>
</dbReference>
<dbReference type="RefSeq" id="WP_303551030.1">
    <property type="nucleotide sequence ID" value="NZ_JAUOPG010000008.1"/>
</dbReference>
<dbReference type="AlphaFoldDB" id="A0AAW7XL64"/>
<feature type="transmembrane region" description="Helical" evidence="4">
    <location>
        <begin position="79"/>
        <end position="98"/>
    </location>
</feature>
<reference evidence="5" key="1">
    <citation type="submission" date="2023-07" db="EMBL/GenBank/DDBJ databases">
        <title>Genome content predicts the carbon catabolic preferences of heterotrophic bacteria.</title>
        <authorList>
            <person name="Gralka M."/>
        </authorList>
    </citation>
    <scope>NUCLEOTIDE SEQUENCE</scope>
    <source>
        <strain evidence="5">I2M16</strain>
    </source>
</reference>
<protein>
    <submittedName>
        <fullName evidence="5">MFS transporter</fullName>
    </submittedName>
</protein>
<dbReference type="Proteomes" id="UP001169862">
    <property type="component" value="Unassembled WGS sequence"/>
</dbReference>
<dbReference type="InterPro" id="IPR036259">
    <property type="entry name" value="MFS_trans_sf"/>
</dbReference>
<feature type="transmembrane region" description="Helical" evidence="4">
    <location>
        <begin position="253"/>
        <end position="275"/>
    </location>
</feature>
<evidence type="ECO:0000313" key="6">
    <source>
        <dbReference type="Proteomes" id="UP001169862"/>
    </source>
</evidence>
<dbReference type="InterPro" id="IPR011701">
    <property type="entry name" value="MFS"/>
</dbReference>
<dbReference type="Pfam" id="PF07690">
    <property type="entry name" value="MFS_1"/>
    <property type="match status" value="1"/>
</dbReference>
<feature type="transmembrane region" description="Helical" evidence="4">
    <location>
        <begin position="219"/>
        <end position="241"/>
    </location>
</feature>
<dbReference type="GO" id="GO:0022857">
    <property type="term" value="F:transmembrane transporter activity"/>
    <property type="evidence" value="ECO:0007669"/>
    <property type="project" value="InterPro"/>
</dbReference>
<gene>
    <name evidence="5" type="ORF">Q4490_12530</name>
</gene>
<keyword evidence="3 4" id="KW-0472">Membrane</keyword>
<feature type="transmembrane region" description="Helical" evidence="4">
    <location>
        <begin position="282"/>
        <end position="298"/>
    </location>
</feature>
<keyword evidence="2 4" id="KW-1133">Transmembrane helix</keyword>
<feature type="transmembrane region" description="Helical" evidence="4">
    <location>
        <begin position="50"/>
        <end position="72"/>
    </location>
</feature>
<dbReference type="EMBL" id="JAUOPG010000008">
    <property type="protein sequence ID" value="MDO6454392.1"/>
    <property type="molecule type" value="Genomic_DNA"/>
</dbReference>
<feature type="transmembrane region" description="Helical" evidence="4">
    <location>
        <begin position="104"/>
        <end position="128"/>
    </location>
</feature>
<feature type="transmembrane region" description="Helical" evidence="4">
    <location>
        <begin position="140"/>
        <end position="162"/>
    </location>
</feature>
<sequence>MSLTNSAPKQKGGITALGIGQLVSWGTLYYSFPLIAEAMVNDLGWSRADLYGAATLGLLISTLAVCPIGALIDHGKGRFILVGATLAASLALIAWSFVETLVTFYCIVITVGILQAAVSYEPAFAVAVQQLKTQSSRSAITTITLWAGFASTVFVPLLHLMIDELGWRGALFGLAVINTAIAGPLYLWATRATSAAKQPINEASEHKENVKPILYSLRFYLLTASFCVYMALFSGFTYHIYPLLSALTTDTQTVLFAIALIGPAQVGGRVLLLLFEDVSIKHLGLLAGVSFPLAILMLKAPPSVFTFASLCVLYGAANGIFTIVRGMAVPELLTQHNYGTINGIMLIPMSLARAAAPWAIAAYWTYSGAPSGALNVLLALAILIPVLFGLAICTKHSHHTR</sequence>
<evidence type="ECO:0000256" key="4">
    <source>
        <dbReference type="SAM" id="Phobius"/>
    </source>
</evidence>
<feature type="transmembrane region" description="Helical" evidence="4">
    <location>
        <begin position="304"/>
        <end position="324"/>
    </location>
</feature>
<evidence type="ECO:0000256" key="1">
    <source>
        <dbReference type="ARBA" id="ARBA00022692"/>
    </source>
</evidence>
<dbReference type="SUPFAM" id="SSF103473">
    <property type="entry name" value="MFS general substrate transporter"/>
    <property type="match status" value="1"/>
</dbReference>
<comment type="caution">
    <text evidence="5">The sequence shown here is derived from an EMBL/GenBank/DDBJ whole genome shotgun (WGS) entry which is preliminary data.</text>
</comment>
<organism evidence="5 6">
    <name type="scientific">Neptunomonas phycophila</name>
    <dbReference type="NCBI Taxonomy" id="1572645"/>
    <lineage>
        <taxon>Bacteria</taxon>
        <taxon>Pseudomonadati</taxon>
        <taxon>Pseudomonadota</taxon>
        <taxon>Gammaproteobacteria</taxon>
        <taxon>Oceanospirillales</taxon>
        <taxon>Oceanospirillaceae</taxon>
        <taxon>Neptunomonas</taxon>
    </lineage>
</organism>
<evidence type="ECO:0000256" key="2">
    <source>
        <dbReference type="ARBA" id="ARBA00022989"/>
    </source>
</evidence>